<feature type="transmembrane region" description="Helical" evidence="7">
    <location>
        <begin position="101"/>
        <end position="120"/>
    </location>
</feature>
<reference evidence="9 10" key="2">
    <citation type="submission" date="2018-02" db="EMBL/GenBank/DDBJ databases">
        <title>Subsurface microbial communities from deep shales in Ohio and West Virginia, USA.</title>
        <authorList>
            <person name="Wrighton K."/>
        </authorList>
    </citation>
    <scope>NUCLEOTIDE SEQUENCE [LARGE SCALE GENOMIC DNA]</scope>
    <source>
        <strain evidence="9 10">UTICA-S1B9</strain>
    </source>
</reference>
<keyword evidence="11" id="KW-1185">Reference proteome</keyword>
<evidence type="ECO:0000313" key="9">
    <source>
        <dbReference type="EMBL" id="PPK54376.1"/>
    </source>
</evidence>
<dbReference type="EMBL" id="PTIU01000015">
    <property type="protein sequence ID" value="PPK54376.1"/>
    <property type="molecule type" value="Genomic_DNA"/>
</dbReference>
<dbReference type="PANTHER" id="PTHR33452:SF1">
    <property type="entry name" value="INNER MEMBRANE PROTEIN YPHA-RELATED"/>
    <property type="match status" value="1"/>
</dbReference>
<dbReference type="PANTHER" id="PTHR33452">
    <property type="entry name" value="OXIDOREDUCTASE CATD-RELATED"/>
    <property type="match status" value="1"/>
</dbReference>
<keyword evidence="5 7" id="KW-1133">Transmembrane helix</keyword>
<dbReference type="OrthoDB" id="280866at2"/>
<gene>
    <name evidence="9" type="ORF">B0H24_101536</name>
    <name evidence="8" type="ORF">BY455_11632</name>
</gene>
<comment type="similarity">
    <text evidence="2">Belongs to the DoxX family.</text>
</comment>
<sequence>MLENTDLGKLLVRLTVGGLLLFHGIAKLFNGLGFIEGLLASHGLPTELAWGVYIGEIVAPLMVILGYQTRIGAVLIVINMIVAIVLAHTNELLALSRSGGLALELQLFFLMNAAAVIFLGPGKYKLKN</sequence>
<reference evidence="8 11" key="1">
    <citation type="submission" date="2018-02" db="EMBL/GenBank/DDBJ databases">
        <title>Deep subsurface shale carbon reservoir microbial communities from Ohio and West Virginia, USA.</title>
        <authorList>
            <person name="Wrighton K."/>
        </authorList>
    </citation>
    <scope>NUCLEOTIDE SEQUENCE [LARGE SCALE GENOMIC DNA]</scope>
    <source>
        <strain evidence="8 11">UTICA-S1B6</strain>
    </source>
</reference>
<evidence type="ECO:0000256" key="6">
    <source>
        <dbReference type="ARBA" id="ARBA00023136"/>
    </source>
</evidence>
<dbReference type="EMBL" id="PTIT01000016">
    <property type="protein sequence ID" value="PPK51074.1"/>
    <property type="molecule type" value="Genomic_DNA"/>
</dbReference>
<keyword evidence="3" id="KW-1003">Cell membrane</keyword>
<dbReference type="InterPro" id="IPR051907">
    <property type="entry name" value="DoxX-like_oxidoreductase"/>
</dbReference>
<evidence type="ECO:0000313" key="11">
    <source>
        <dbReference type="Proteomes" id="UP000239648"/>
    </source>
</evidence>
<keyword evidence="4 7" id="KW-0812">Transmembrane</keyword>
<dbReference type="GO" id="GO:0005886">
    <property type="term" value="C:plasma membrane"/>
    <property type="evidence" value="ECO:0007669"/>
    <property type="project" value="UniProtKB-SubCell"/>
</dbReference>
<evidence type="ECO:0000313" key="8">
    <source>
        <dbReference type="EMBL" id="PPK51074.1"/>
    </source>
</evidence>
<evidence type="ECO:0000256" key="5">
    <source>
        <dbReference type="ARBA" id="ARBA00022989"/>
    </source>
</evidence>
<dbReference type="Pfam" id="PF07681">
    <property type="entry name" value="DoxX"/>
    <property type="match status" value="1"/>
</dbReference>
<evidence type="ECO:0000256" key="3">
    <source>
        <dbReference type="ARBA" id="ARBA00022475"/>
    </source>
</evidence>
<dbReference type="Proteomes" id="UP000239648">
    <property type="component" value="Unassembled WGS sequence"/>
</dbReference>
<evidence type="ECO:0000256" key="2">
    <source>
        <dbReference type="ARBA" id="ARBA00006679"/>
    </source>
</evidence>
<dbReference type="AlphaFoldDB" id="A0A2S6G5H7"/>
<keyword evidence="6 7" id="KW-0472">Membrane</keyword>
<evidence type="ECO:0000256" key="1">
    <source>
        <dbReference type="ARBA" id="ARBA00004651"/>
    </source>
</evidence>
<dbReference type="InterPro" id="IPR032808">
    <property type="entry name" value="DoxX"/>
</dbReference>
<protein>
    <submittedName>
        <fullName evidence="8 9">Oxidoreductase</fullName>
    </submittedName>
</protein>
<dbReference type="Proteomes" id="UP000239446">
    <property type="component" value="Unassembled WGS sequence"/>
</dbReference>
<comment type="subcellular location">
    <subcellularLocation>
        <location evidence="1">Cell membrane</location>
        <topology evidence="1">Multi-pass membrane protein</topology>
    </subcellularLocation>
</comment>
<dbReference type="STRING" id="930118.SAMN05216429_107119"/>
<feature type="transmembrane region" description="Helical" evidence="7">
    <location>
        <begin position="47"/>
        <end position="65"/>
    </location>
</feature>
<accession>A0A2S6G5H7</accession>
<evidence type="ECO:0000256" key="7">
    <source>
        <dbReference type="SAM" id="Phobius"/>
    </source>
</evidence>
<evidence type="ECO:0000313" key="10">
    <source>
        <dbReference type="Proteomes" id="UP000239446"/>
    </source>
</evidence>
<evidence type="ECO:0000256" key="4">
    <source>
        <dbReference type="ARBA" id="ARBA00022692"/>
    </source>
</evidence>
<organism evidence="9 10">
    <name type="scientific">Marinobacter persicus</name>
    <dbReference type="NCBI Taxonomy" id="930118"/>
    <lineage>
        <taxon>Bacteria</taxon>
        <taxon>Pseudomonadati</taxon>
        <taxon>Pseudomonadota</taxon>
        <taxon>Gammaproteobacteria</taxon>
        <taxon>Pseudomonadales</taxon>
        <taxon>Marinobacteraceae</taxon>
        <taxon>Marinobacter</taxon>
    </lineage>
</organism>
<proteinExistence type="inferred from homology"/>
<feature type="transmembrane region" description="Helical" evidence="7">
    <location>
        <begin position="12"/>
        <end position="35"/>
    </location>
</feature>
<name>A0A2S6G5H7_9GAMM</name>
<feature type="transmembrane region" description="Helical" evidence="7">
    <location>
        <begin position="72"/>
        <end position="89"/>
    </location>
</feature>
<dbReference type="RefSeq" id="WP_104416424.1">
    <property type="nucleotide sequence ID" value="NZ_PTIT01000016.1"/>
</dbReference>
<comment type="caution">
    <text evidence="9">The sequence shown here is derived from an EMBL/GenBank/DDBJ whole genome shotgun (WGS) entry which is preliminary data.</text>
</comment>